<name>B6SZS8_MAIZE</name>
<sequence>MAEGVDLLVAEQVRVHQLPGLLPVFAERREGHVAGVVAEDVGGHGPRPGREDVVVGAHHGLGGAGRRHDQGGHGAGAEEQEPVVPVLGHQLLERDVGLGPDVV</sequence>
<evidence type="ECO:0000256" key="1">
    <source>
        <dbReference type="SAM" id="MobiDB-lite"/>
    </source>
</evidence>
<reference evidence="2" key="1">
    <citation type="journal article" date="2009" name="Plant Mol. Biol.">
        <title>Insights into corn genes derived from large-scale cDNA sequencing.</title>
        <authorList>
            <person name="Alexandrov N.N."/>
            <person name="Brover V.V."/>
            <person name="Freidin S."/>
            <person name="Troukhan M.E."/>
            <person name="Tatarinova T.V."/>
            <person name="Zhang H."/>
            <person name="Swaller T.J."/>
            <person name="Lu Y.P."/>
            <person name="Bouck J."/>
            <person name="Flavell R.B."/>
            <person name="Feldmann K.A."/>
        </authorList>
    </citation>
    <scope>NUCLEOTIDE SEQUENCE</scope>
</reference>
<dbReference type="AlphaFoldDB" id="B6SZS8"/>
<accession>B6SZS8</accession>
<protein>
    <submittedName>
        <fullName evidence="2">Uncharacterized protein</fullName>
    </submittedName>
</protein>
<feature type="region of interest" description="Disordered" evidence="1">
    <location>
        <begin position="39"/>
        <end position="78"/>
    </location>
</feature>
<proteinExistence type="evidence at transcript level"/>
<organism evidence="2">
    <name type="scientific">Zea mays</name>
    <name type="common">Maize</name>
    <dbReference type="NCBI Taxonomy" id="4577"/>
    <lineage>
        <taxon>Eukaryota</taxon>
        <taxon>Viridiplantae</taxon>
        <taxon>Streptophyta</taxon>
        <taxon>Embryophyta</taxon>
        <taxon>Tracheophyta</taxon>
        <taxon>Spermatophyta</taxon>
        <taxon>Magnoliopsida</taxon>
        <taxon>Liliopsida</taxon>
        <taxon>Poales</taxon>
        <taxon>Poaceae</taxon>
        <taxon>PACMAD clade</taxon>
        <taxon>Panicoideae</taxon>
        <taxon>Andropogonodae</taxon>
        <taxon>Andropogoneae</taxon>
        <taxon>Tripsacinae</taxon>
        <taxon>Zea</taxon>
    </lineage>
</organism>
<evidence type="ECO:0000313" key="2">
    <source>
        <dbReference type="EMBL" id="ACG30361.1"/>
    </source>
</evidence>
<dbReference type="EMBL" id="EU958243">
    <property type="protein sequence ID" value="ACG30361.1"/>
    <property type="molecule type" value="mRNA"/>
</dbReference>